<feature type="transmembrane region" description="Helical" evidence="1">
    <location>
        <begin position="32"/>
        <end position="52"/>
    </location>
</feature>
<dbReference type="AlphaFoldDB" id="A0A1Q9EAF3"/>
<comment type="caution">
    <text evidence="2">The sequence shown here is derived from an EMBL/GenBank/DDBJ whole genome shotgun (WGS) entry which is preliminary data.</text>
</comment>
<keyword evidence="1" id="KW-1133">Transmembrane helix</keyword>
<gene>
    <name evidence="2" type="ORF">AK812_SmicGene12521</name>
</gene>
<dbReference type="Proteomes" id="UP000186817">
    <property type="component" value="Unassembled WGS sequence"/>
</dbReference>
<evidence type="ECO:0000313" key="2">
    <source>
        <dbReference type="EMBL" id="OLQ04405.1"/>
    </source>
</evidence>
<keyword evidence="1" id="KW-0472">Membrane</keyword>
<reference evidence="2 3" key="1">
    <citation type="submission" date="2016-02" db="EMBL/GenBank/DDBJ databases">
        <title>Genome analysis of coral dinoflagellate symbionts highlights evolutionary adaptations to a symbiotic lifestyle.</title>
        <authorList>
            <person name="Aranda M."/>
            <person name="Li Y."/>
            <person name="Liew Y.J."/>
            <person name="Baumgarten S."/>
            <person name="Simakov O."/>
            <person name="Wilson M."/>
            <person name="Piel J."/>
            <person name="Ashoor H."/>
            <person name="Bougouffa S."/>
            <person name="Bajic V.B."/>
            <person name="Ryu T."/>
            <person name="Ravasi T."/>
            <person name="Bayer T."/>
            <person name="Micklem G."/>
            <person name="Kim H."/>
            <person name="Bhak J."/>
            <person name="Lajeunesse T.C."/>
            <person name="Voolstra C.R."/>
        </authorList>
    </citation>
    <scope>NUCLEOTIDE SEQUENCE [LARGE SCALE GENOMIC DNA]</scope>
    <source>
        <strain evidence="2 3">CCMP2467</strain>
    </source>
</reference>
<evidence type="ECO:0000256" key="1">
    <source>
        <dbReference type="SAM" id="Phobius"/>
    </source>
</evidence>
<keyword evidence="1" id="KW-0812">Transmembrane</keyword>
<accession>A0A1Q9EAF3</accession>
<protein>
    <submittedName>
        <fullName evidence="2">Uncharacterized protein</fullName>
    </submittedName>
</protein>
<keyword evidence="3" id="KW-1185">Reference proteome</keyword>
<evidence type="ECO:0000313" key="3">
    <source>
        <dbReference type="Proteomes" id="UP000186817"/>
    </source>
</evidence>
<name>A0A1Q9EAF3_SYMMI</name>
<dbReference type="EMBL" id="LSRX01000211">
    <property type="protein sequence ID" value="OLQ04405.1"/>
    <property type="molecule type" value="Genomic_DNA"/>
</dbReference>
<organism evidence="2 3">
    <name type="scientific">Symbiodinium microadriaticum</name>
    <name type="common">Dinoflagellate</name>
    <name type="synonym">Zooxanthella microadriatica</name>
    <dbReference type="NCBI Taxonomy" id="2951"/>
    <lineage>
        <taxon>Eukaryota</taxon>
        <taxon>Sar</taxon>
        <taxon>Alveolata</taxon>
        <taxon>Dinophyceae</taxon>
        <taxon>Suessiales</taxon>
        <taxon>Symbiodiniaceae</taxon>
        <taxon>Symbiodinium</taxon>
    </lineage>
</organism>
<dbReference type="OrthoDB" id="425989at2759"/>
<sequence length="174" mass="19805">MLTSCGISESAATKTLAAYLQFSWDIVRMPEYRWSVGLMALAAMLLPVVWILQILMFNLPDQLNVLKGSVLSGLLLLFALDQLAFPSVPCHDWASQFQNLAFRRPFLHLILGSNKSFGLKLVDALWAAELGDFSRLRRYLPDPDIAEEVLRICREVQRSESDIRSRFRMRDGSE</sequence>
<proteinExistence type="predicted"/>